<proteinExistence type="inferred from homology"/>
<organism evidence="16 17">
    <name type="scientific">Phoenix dactylifera</name>
    <name type="common">Date palm</name>
    <dbReference type="NCBI Taxonomy" id="42345"/>
    <lineage>
        <taxon>Eukaryota</taxon>
        <taxon>Viridiplantae</taxon>
        <taxon>Streptophyta</taxon>
        <taxon>Embryophyta</taxon>
        <taxon>Tracheophyta</taxon>
        <taxon>Spermatophyta</taxon>
        <taxon>Magnoliopsida</taxon>
        <taxon>Liliopsida</taxon>
        <taxon>Arecaceae</taxon>
        <taxon>Coryphoideae</taxon>
        <taxon>Phoeniceae</taxon>
        <taxon>Phoenix</taxon>
    </lineage>
</organism>
<keyword evidence="9 12" id="KW-0863">Zinc-finger</keyword>
<dbReference type="FunFam" id="3.30.420.10:FF:000076">
    <property type="entry name" value="RBR-type E3 ubiquitin transferase"/>
    <property type="match status" value="1"/>
</dbReference>
<evidence type="ECO:0000259" key="14">
    <source>
        <dbReference type="PROSITE" id="PS50089"/>
    </source>
</evidence>
<feature type="compositionally biased region" description="Low complexity" evidence="13">
    <location>
        <begin position="48"/>
        <end position="57"/>
    </location>
</feature>
<dbReference type="FunFam" id="3.30.40.10:FF:000230">
    <property type="entry name" value="RBR-type E3 ubiquitin transferase"/>
    <property type="match status" value="1"/>
</dbReference>
<keyword evidence="6" id="KW-0808">Transferase</keyword>
<keyword evidence="10" id="KW-0833">Ubl conjugation pathway</keyword>
<dbReference type="Proteomes" id="UP000228380">
    <property type="component" value="Chromosome 3"/>
</dbReference>
<dbReference type="InterPro" id="IPR031127">
    <property type="entry name" value="E3_UB_ligase_RBR"/>
</dbReference>
<dbReference type="GO" id="GO:0061630">
    <property type="term" value="F:ubiquitin protein ligase activity"/>
    <property type="evidence" value="ECO:0007669"/>
    <property type="project" value="UniProtKB-EC"/>
</dbReference>
<comment type="function">
    <text evidence="3">Might act as an E3 ubiquitin-protein ligase, or as part of E3 complex, which accepts ubiquitin from specific E2 ubiquitin-conjugating enzymes and then transfers it to substrates.</text>
</comment>
<dbReference type="InterPro" id="IPR012337">
    <property type="entry name" value="RNaseH-like_sf"/>
</dbReference>
<reference evidence="16" key="1">
    <citation type="journal article" date="2019" name="Nat. Commun.">
        <title>Genome-wide association mapping of date palm fruit traits.</title>
        <authorList>
            <person name="Hazzouri K.M."/>
            <person name="Gros-Balthazard M."/>
            <person name="Flowers J.M."/>
            <person name="Copetti D."/>
            <person name="Lemansour A."/>
            <person name="Lebrun M."/>
            <person name="Masmoudi K."/>
            <person name="Ferrand S."/>
            <person name="Dhar M.I."/>
            <person name="Fresquez Z.A."/>
            <person name="Rosas U."/>
            <person name="Zhang J."/>
            <person name="Talag J."/>
            <person name="Lee S."/>
            <person name="Kudrna D."/>
            <person name="Powell R.F."/>
            <person name="Leitch I.J."/>
            <person name="Krueger R.R."/>
            <person name="Wing R.A."/>
            <person name="Amiri K.M.A."/>
            <person name="Purugganan M.D."/>
        </authorList>
    </citation>
    <scope>NUCLEOTIDE SEQUENCE [LARGE SCALE GENOMIC DNA]</scope>
    <source>
        <strain evidence="16">cv. Khalas</strain>
    </source>
</reference>
<dbReference type="Pfam" id="PF01485">
    <property type="entry name" value="IBR"/>
    <property type="match status" value="1"/>
</dbReference>
<dbReference type="InterPro" id="IPR044066">
    <property type="entry name" value="TRIAD_supradom"/>
</dbReference>
<dbReference type="SUPFAM" id="SSF57850">
    <property type="entry name" value="RING/U-box"/>
    <property type="match status" value="2"/>
</dbReference>
<comment type="similarity">
    <text evidence="4">Belongs to the RBR family. Ariadne subfamily.</text>
</comment>
<feature type="compositionally biased region" description="Pro residues" evidence="13">
    <location>
        <begin position="58"/>
        <end position="67"/>
    </location>
</feature>
<dbReference type="AlphaFoldDB" id="A0A8B9ACF3"/>
<dbReference type="InterPro" id="IPR002867">
    <property type="entry name" value="IBR_dom"/>
</dbReference>
<evidence type="ECO:0000256" key="5">
    <source>
        <dbReference type="ARBA" id="ARBA00012251"/>
    </source>
</evidence>
<dbReference type="PANTHER" id="PTHR11685">
    <property type="entry name" value="RBR FAMILY RING FINGER AND IBR DOMAIN-CONTAINING"/>
    <property type="match status" value="1"/>
</dbReference>
<dbReference type="InterPro" id="IPR017907">
    <property type="entry name" value="Znf_RING_CS"/>
</dbReference>
<keyword evidence="7" id="KW-0479">Metal-binding</keyword>
<gene>
    <name evidence="17" type="primary">LOC103702868</name>
</gene>
<keyword evidence="11" id="KW-0862">Zinc</keyword>
<dbReference type="EC" id="2.3.2.31" evidence="5"/>
<dbReference type="Gene3D" id="3.30.40.10">
    <property type="entry name" value="Zinc/RING finger domain, C3HC4 (zinc finger)"/>
    <property type="match status" value="1"/>
</dbReference>
<evidence type="ECO:0000256" key="1">
    <source>
        <dbReference type="ARBA" id="ARBA00001798"/>
    </source>
</evidence>
<sequence length="535" mass="61362">MDDTDELEILVSNQRRELMSARIAESDLDLAFRLQMEEAMAASLAVLPSHSSSSSSGPRPPPPPPPSGDEDDEISQVMALQALELERFHQERRDSEHCQAEFRRIAEDLRRRTHDERFAREIVHISDKEWEEWGDEFERPIEAVRNEEEPPFRLYFKGMTSRDSVRGRWLQLSAIAAAVCDPQDNLLLKIQKPMPTAGREVFEVKALIEGLSAALSLGIKRIDVFCDYRTLFNHITGRWFVRQNKVANIINQATLLQGKFERCQIFLLPRCHIKFVYRLARDVIDSQINKNVELGGNQNLKETCKICLEVTDPPQMFVVGGCLHCFCYSCMKQHVEVKLLHAMLPGCPHDGCNTRLDVESSRKFLSPKLLDIMVQRIKEASIPPRERIYCPYPMCSALMSTSEAIHPQQVASSKQFIDTSGLRKCIKCTGLFCINCKVPWHEKMSCFEYKRLNPNPPAEDSKLQSLAKQKLWRQCVKCNHMIELAEGCFHMTCRWRITVENGDLDQMPSCDPPPPPLSDEKAFEFVCLLLRCTTY</sequence>
<protein>
    <recommendedName>
        <fullName evidence="5">RBR-type E3 ubiquitin transferase</fullName>
        <ecNumber evidence="5">2.3.2.31</ecNumber>
    </recommendedName>
</protein>
<dbReference type="GeneID" id="103702868"/>
<dbReference type="InterPro" id="IPR001841">
    <property type="entry name" value="Znf_RING"/>
</dbReference>
<dbReference type="InterPro" id="IPR013083">
    <property type="entry name" value="Znf_RING/FYVE/PHD"/>
</dbReference>
<evidence type="ECO:0000256" key="9">
    <source>
        <dbReference type="ARBA" id="ARBA00022771"/>
    </source>
</evidence>
<feature type="domain" description="RING-type" evidence="14">
    <location>
        <begin position="304"/>
        <end position="350"/>
    </location>
</feature>
<evidence type="ECO:0000256" key="4">
    <source>
        <dbReference type="ARBA" id="ARBA00005884"/>
    </source>
</evidence>
<keyword evidence="8" id="KW-0677">Repeat</keyword>
<dbReference type="SMART" id="SM00647">
    <property type="entry name" value="IBR"/>
    <property type="match status" value="1"/>
</dbReference>
<comment type="catalytic activity">
    <reaction evidence="1">
        <text>[E2 ubiquitin-conjugating enzyme]-S-ubiquitinyl-L-cysteine + [acceptor protein]-L-lysine = [E2 ubiquitin-conjugating enzyme]-L-cysteine + [acceptor protein]-N(6)-ubiquitinyl-L-lysine.</text>
        <dbReference type="EC" id="2.3.2.31"/>
    </reaction>
</comment>
<name>A0A8B9ACF3_PHODC</name>
<dbReference type="PROSITE" id="PS00518">
    <property type="entry name" value="ZF_RING_1"/>
    <property type="match status" value="1"/>
</dbReference>
<evidence type="ECO:0000313" key="16">
    <source>
        <dbReference type="Proteomes" id="UP000228380"/>
    </source>
</evidence>
<feature type="domain" description="RING-type" evidence="15">
    <location>
        <begin position="300"/>
        <end position="528"/>
    </location>
</feature>
<dbReference type="GO" id="GO:0008270">
    <property type="term" value="F:zinc ion binding"/>
    <property type="evidence" value="ECO:0007669"/>
    <property type="project" value="UniProtKB-KW"/>
</dbReference>
<dbReference type="PROSITE" id="PS51873">
    <property type="entry name" value="TRIAD"/>
    <property type="match status" value="1"/>
</dbReference>
<dbReference type="GO" id="GO:0003676">
    <property type="term" value="F:nucleic acid binding"/>
    <property type="evidence" value="ECO:0007669"/>
    <property type="project" value="InterPro"/>
</dbReference>
<comment type="cofactor">
    <cofactor evidence="2">
        <name>Zn(2+)</name>
        <dbReference type="ChEBI" id="CHEBI:29105"/>
    </cofactor>
</comment>
<dbReference type="Gene3D" id="3.30.420.10">
    <property type="entry name" value="Ribonuclease H-like superfamily/Ribonuclease H"/>
    <property type="match status" value="1"/>
</dbReference>
<evidence type="ECO:0000256" key="2">
    <source>
        <dbReference type="ARBA" id="ARBA00001947"/>
    </source>
</evidence>
<dbReference type="Gene3D" id="1.20.120.1750">
    <property type="match status" value="1"/>
</dbReference>
<dbReference type="PROSITE" id="PS50089">
    <property type="entry name" value="ZF_RING_2"/>
    <property type="match status" value="1"/>
</dbReference>
<dbReference type="Pfam" id="PF13456">
    <property type="entry name" value="RVT_3"/>
    <property type="match status" value="1"/>
</dbReference>
<evidence type="ECO:0000256" key="3">
    <source>
        <dbReference type="ARBA" id="ARBA00003976"/>
    </source>
</evidence>
<reference evidence="17" key="2">
    <citation type="submission" date="2025-08" db="UniProtKB">
        <authorList>
            <consortium name="RefSeq"/>
        </authorList>
    </citation>
    <scope>IDENTIFICATION</scope>
    <source>
        <tissue evidence="17">Young leaves</tissue>
    </source>
</reference>
<dbReference type="InterPro" id="IPR036397">
    <property type="entry name" value="RNaseH_sf"/>
</dbReference>
<evidence type="ECO:0000256" key="8">
    <source>
        <dbReference type="ARBA" id="ARBA00022737"/>
    </source>
</evidence>
<evidence type="ECO:0000313" key="17">
    <source>
        <dbReference type="RefSeq" id="XP_038980899.1"/>
    </source>
</evidence>
<dbReference type="GO" id="GO:0016567">
    <property type="term" value="P:protein ubiquitination"/>
    <property type="evidence" value="ECO:0007669"/>
    <property type="project" value="InterPro"/>
</dbReference>
<accession>A0A8B9ACF3</accession>
<evidence type="ECO:0000256" key="12">
    <source>
        <dbReference type="PROSITE-ProRule" id="PRU00175"/>
    </source>
</evidence>
<evidence type="ECO:0000256" key="10">
    <source>
        <dbReference type="ARBA" id="ARBA00022786"/>
    </source>
</evidence>
<dbReference type="SUPFAM" id="SSF53098">
    <property type="entry name" value="Ribonuclease H-like"/>
    <property type="match status" value="1"/>
</dbReference>
<evidence type="ECO:0000259" key="15">
    <source>
        <dbReference type="PROSITE" id="PS51873"/>
    </source>
</evidence>
<evidence type="ECO:0000256" key="7">
    <source>
        <dbReference type="ARBA" id="ARBA00022723"/>
    </source>
</evidence>
<dbReference type="RefSeq" id="XP_038980899.1">
    <property type="nucleotide sequence ID" value="XM_039124971.1"/>
</dbReference>
<evidence type="ECO:0000256" key="11">
    <source>
        <dbReference type="ARBA" id="ARBA00022833"/>
    </source>
</evidence>
<evidence type="ECO:0000256" key="6">
    <source>
        <dbReference type="ARBA" id="ARBA00022679"/>
    </source>
</evidence>
<dbReference type="InterPro" id="IPR002156">
    <property type="entry name" value="RNaseH_domain"/>
</dbReference>
<dbReference type="GO" id="GO:0004523">
    <property type="term" value="F:RNA-DNA hybrid ribonuclease activity"/>
    <property type="evidence" value="ECO:0007669"/>
    <property type="project" value="InterPro"/>
</dbReference>
<dbReference type="CDD" id="cd22582">
    <property type="entry name" value="BRcat_RBR_unk"/>
    <property type="match status" value="1"/>
</dbReference>
<keyword evidence="16" id="KW-1185">Reference proteome</keyword>
<feature type="region of interest" description="Disordered" evidence="13">
    <location>
        <begin position="45"/>
        <end position="72"/>
    </location>
</feature>
<evidence type="ECO:0000256" key="13">
    <source>
        <dbReference type="SAM" id="MobiDB-lite"/>
    </source>
</evidence>